<dbReference type="STRING" id="387005.A0A183I7T5"/>
<reference evidence="3" key="1">
    <citation type="submission" date="2016-06" db="UniProtKB">
        <authorList>
            <consortium name="WormBaseParasite"/>
        </authorList>
    </citation>
    <scope>IDENTIFICATION</scope>
</reference>
<accession>A0A183I7T5</accession>
<sequence>MTSMINGYILYRLMVDKNNKTTRPRRHTLMPISTRQKSFTSQRTRNSLTEPFCVPVIQHVPIKQRLSSIGHDSSSGETYNDLDPALVLSSNPYPYRRRRRMSLLQTLRHQNRLLADS</sequence>
<dbReference type="Proteomes" id="UP000267606">
    <property type="component" value="Unassembled WGS sequence"/>
</dbReference>
<dbReference type="WBParaSite" id="OFLC_0001581001-mRNA-1">
    <property type="protein sequence ID" value="OFLC_0001581001-mRNA-1"/>
    <property type="gene ID" value="OFLC_0001581001"/>
</dbReference>
<dbReference type="EMBL" id="UZAJ01042903">
    <property type="protein sequence ID" value="VDP23920.1"/>
    <property type="molecule type" value="Genomic_DNA"/>
</dbReference>
<evidence type="ECO:0000313" key="3">
    <source>
        <dbReference type="WBParaSite" id="OFLC_0001581001-mRNA-1"/>
    </source>
</evidence>
<evidence type="ECO:0000313" key="2">
    <source>
        <dbReference type="Proteomes" id="UP000267606"/>
    </source>
</evidence>
<dbReference type="AlphaFoldDB" id="A0A183I7T5"/>
<protein>
    <submittedName>
        <fullName evidence="1 3">Uncharacterized protein</fullName>
    </submittedName>
</protein>
<gene>
    <name evidence="1" type="ORF">OFLC_LOCUS15796</name>
</gene>
<proteinExistence type="predicted"/>
<keyword evidence="2" id="KW-1185">Reference proteome</keyword>
<organism evidence="3">
    <name type="scientific">Onchocerca flexuosa</name>
    <dbReference type="NCBI Taxonomy" id="387005"/>
    <lineage>
        <taxon>Eukaryota</taxon>
        <taxon>Metazoa</taxon>
        <taxon>Ecdysozoa</taxon>
        <taxon>Nematoda</taxon>
        <taxon>Chromadorea</taxon>
        <taxon>Rhabditida</taxon>
        <taxon>Spirurina</taxon>
        <taxon>Spiruromorpha</taxon>
        <taxon>Filarioidea</taxon>
        <taxon>Onchocercidae</taxon>
        <taxon>Onchocerca</taxon>
    </lineage>
</organism>
<evidence type="ECO:0000313" key="1">
    <source>
        <dbReference type="EMBL" id="VDP23920.1"/>
    </source>
</evidence>
<reference evidence="1 2" key="2">
    <citation type="submission" date="2018-11" db="EMBL/GenBank/DDBJ databases">
        <authorList>
            <consortium name="Pathogen Informatics"/>
        </authorList>
    </citation>
    <scope>NUCLEOTIDE SEQUENCE [LARGE SCALE GENOMIC DNA]</scope>
</reference>
<name>A0A183I7T5_9BILA</name>